<gene>
    <name evidence="1" type="ORF">CLP_2093</name>
</gene>
<keyword evidence="2" id="KW-1185">Reference proteome</keyword>
<sequence length="376" mass="42754">MSIQSLFNKQEQIVSIQDEVTFVEPRTNKGFLTILKLENEEINNKKCIGNLAKVNMFMQQLPLAVNIAQNQINSNAYKVIFPEGAAGTLMKYKNGMLGTPLVGESGKISGHAGLVPVDTISLTPLMIFTAMSAITGQYFMARINEGLEVLTQDVKNIIDLIYDEKESDNFAAYNFYEYVKINMELIIGNDGLKLSTLTNLQATNNKMYSNILFYSKSIKRKIKGITNVTSNSKFTAKRLSEMEDISKIILDLITQQHLSFELFCIGKIYEMQVAEIYDEAYCENIISELDRVGKVIDTDFKLLINKCEETLLEIIKGANVKGNEAVDKYKKDMVLYKNKQLKFEKNKNNFIKNITSFKNENIKSKEFMIVNDLIYV</sequence>
<accession>C4IG81</accession>
<dbReference type="eggNOG" id="ENOG502ZKAZ">
    <property type="taxonomic scope" value="Bacteria"/>
</dbReference>
<dbReference type="RefSeq" id="WP_003415538.1">
    <property type="nucleotide sequence ID" value="NZ_ACOM01000005.1"/>
</dbReference>
<name>C4IG81_CLOBU</name>
<proteinExistence type="predicted"/>
<evidence type="ECO:0000313" key="2">
    <source>
        <dbReference type="Proteomes" id="UP000003081"/>
    </source>
</evidence>
<dbReference type="Proteomes" id="UP000003081">
    <property type="component" value="Unassembled WGS sequence"/>
</dbReference>
<protein>
    <submittedName>
        <fullName evidence="1">Uncharacterized protein</fullName>
    </submittedName>
</protein>
<comment type="caution">
    <text evidence="1">The sequence shown here is derived from an EMBL/GenBank/DDBJ whole genome shotgun (WGS) entry which is preliminary data.</text>
</comment>
<dbReference type="AlphaFoldDB" id="C4IG81"/>
<dbReference type="EMBL" id="ACOM01000005">
    <property type="protein sequence ID" value="EEP54872.1"/>
    <property type="molecule type" value="Genomic_DNA"/>
</dbReference>
<organism evidence="1 2">
    <name type="scientific">Clostridium butyricum E4 str. BoNT E BL5262</name>
    <dbReference type="NCBI Taxonomy" id="632245"/>
    <lineage>
        <taxon>Bacteria</taxon>
        <taxon>Bacillati</taxon>
        <taxon>Bacillota</taxon>
        <taxon>Clostridia</taxon>
        <taxon>Eubacteriales</taxon>
        <taxon>Clostridiaceae</taxon>
        <taxon>Clostridium</taxon>
    </lineage>
</organism>
<evidence type="ECO:0000313" key="1">
    <source>
        <dbReference type="EMBL" id="EEP54872.1"/>
    </source>
</evidence>
<dbReference type="HOGENOM" id="CLU_735091_0_0_9"/>
<reference evidence="1 2" key="1">
    <citation type="submission" date="2009-08" db="EMBL/GenBank/DDBJ databases">
        <authorList>
            <person name="Shrivastava S."/>
            <person name="Brinkac L.B."/>
            <person name="Brown J.L."/>
            <person name="Bruce D.B."/>
            <person name="Detter C."/>
            <person name="Green L.D."/>
            <person name="Munk C.A."/>
            <person name="Rogers Y.C."/>
            <person name="Tapia R."/>
            <person name="Sims D.R."/>
            <person name="Smith L.A."/>
            <person name="Smith T.J."/>
            <person name="Sutton G."/>
            <person name="Brettin T."/>
        </authorList>
    </citation>
    <scope>NUCLEOTIDE SEQUENCE [LARGE SCALE GENOMIC DNA]</scope>
    <source>
        <strain evidence="2">E4 str. BoNT E BL5262</strain>
    </source>
</reference>